<dbReference type="Proteomes" id="UP001154265">
    <property type="component" value="Unassembled WGS sequence"/>
</dbReference>
<keyword evidence="2" id="KW-1185">Reference proteome</keyword>
<name>A0ABT6EZZ5_9SYNE</name>
<dbReference type="InterPro" id="IPR003772">
    <property type="entry name" value="YceD"/>
</dbReference>
<evidence type="ECO:0000313" key="1">
    <source>
        <dbReference type="EMBL" id="MDG2991176.1"/>
    </source>
</evidence>
<accession>A0ABT6EZZ5</accession>
<comment type="caution">
    <text evidence="1">The sequence shown here is derived from an EMBL/GenBank/DDBJ whole genome shotgun (WGS) entry which is preliminary data.</text>
</comment>
<reference evidence="1" key="2">
    <citation type="submission" date="2022-01" db="EMBL/GenBank/DDBJ databases">
        <authorList>
            <person name="Zivanovic Y."/>
            <person name="Moreira D."/>
            <person name="Lopez-Garcia P."/>
        </authorList>
    </citation>
    <scope>NUCLEOTIDE SEQUENCE</scope>
    <source>
        <strain evidence="1">G9</strain>
    </source>
</reference>
<protein>
    <submittedName>
        <fullName evidence="1">DUF177 domain-containing protein</fullName>
    </submittedName>
</protein>
<organism evidence="1 2">
    <name type="scientific">Candidatus Synechococcus calcipolaris G9</name>
    <dbReference type="NCBI Taxonomy" id="1497997"/>
    <lineage>
        <taxon>Bacteria</taxon>
        <taxon>Bacillati</taxon>
        <taxon>Cyanobacteriota</taxon>
        <taxon>Cyanophyceae</taxon>
        <taxon>Synechococcales</taxon>
        <taxon>Synechococcaceae</taxon>
        <taxon>Synechococcus</taxon>
    </lineage>
</organism>
<evidence type="ECO:0000313" key="2">
    <source>
        <dbReference type="Proteomes" id="UP001154265"/>
    </source>
</evidence>
<proteinExistence type="predicted"/>
<reference evidence="1" key="1">
    <citation type="journal article" date="2022" name="Genome Biol. Evol.">
        <title>A New Gene Family Diagnostic for Intracellular Biomineralization of Amorphous Ca Carbonates by Cyanobacteria.</title>
        <authorList>
            <person name="Benzerara K."/>
            <person name="Duprat E."/>
            <person name="Bitard-Feildel T."/>
            <person name="Caumes G."/>
            <person name="Cassier-Chauvat C."/>
            <person name="Chauvat F."/>
            <person name="Dezi M."/>
            <person name="Diop S.I."/>
            <person name="Gaschignard G."/>
            <person name="Gorgen S."/>
            <person name="Gugger M."/>
            <person name="Lopez-Garcia P."/>
            <person name="Millet M."/>
            <person name="Skouri-Panet F."/>
            <person name="Moreira D."/>
            <person name="Callebaut I."/>
        </authorList>
    </citation>
    <scope>NUCLEOTIDE SEQUENCE</scope>
    <source>
        <strain evidence="1">G9</strain>
    </source>
</reference>
<dbReference type="EMBL" id="JAKKUT010000002">
    <property type="protein sequence ID" value="MDG2991176.1"/>
    <property type="molecule type" value="Genomic_DNA"/>
</dbReference>
<dbReference type="Pfam" id="PF02620">
    <property type="entry name" value="YceD"/>
    <property type="match status" value="1"/>
</dbReference>
<sequence length="175" mass="19640">MAPAHPLIITDLLSLPDQTYIWSVLESWGELSTLTPVQGWLKVTHLKSYIQVKTEVKTIITLTCDRCLQNYNHRLFCDAEELLWLATATEPDAPQDGLAGDLVEAVDAQGTLDLADWLYQQLCLALPHPQRCEATCPGIQLKPEPITPPTESWDDRWAALAQLRQALEPNNVEKN</sequence>
<gene>
    <name evidence="1" type="ORF">L3556_09580</name>
</gene>
<dbReference type="RefSeq" id="WP_277867056.1">
    <property type="nucleotide sequence ID" value="NZ_JAKKUT010000002.1"/>
</dbReference>